<dbReference type="Gene3D" id="1.10.418.20">
    <property type="match status" value="1"/>
</dbReference>
<gene>
    <name evidence="7" type="ORF">K493DRAFT_53598</name>
</gene>
<dbReference type="PANTHER" id="PTHR46896">
    <property type="entry name" value="SENTRIN-SPECIFIC PROTEASE"/>
    <property type="match status" value="1"/>
</dbReference>
<keyword evidence="4" id="KW-0833">Ubl conjugation pathway</keyword>
<reference evidence="7 8" key="1">
    <citation type="submission" date="2016-07" db="EMBL/GenBank/DDBJ databases">
        <title>Pervasive Adenine N6-methylation of Active Genes in Fungi.</title>
        <authorList>
            <consortium name="DOE Joint Genome Institute"/>
            <person name="Mondo S.J."/>
            <person name="Dannebaum R.O."/>
            <person name="Kuo R.C."/>
            <person name="Labutti K."/>
            <person name="Haridas S."/>
            <person name="Kuo A."/>
            <person name="Salamov A."/>
            <person name="Ahrendt S.R."/>
            <person name="Lipzen A."/>
            <person name="Sullivan W."/>
            <person name="Andreopoulos W.B."/>
            <person name="Clum A."/>
            <person name="Lindquist E."/>
            <person name="Daum C."/>
            <person name="Ramamoorthy G.K."/>
            <person name="Gryganskyi A."/>
            <person name="Culley D."/>
            <person name="Magnuson J.K."/>
            <person name="James T.Y."/>
            <person name="O'Malley M.A."/>
            <person name="Stajich J.E."/>
            <person name="Spatafora J.W."/>
            <person name="Visel A."/>
            <person name="Grigoriev I.V."/>
        </authorList>
    </citation>
    <scope>NUCLEOTIDE SEQUENCE [LARGE SCALE GENOMIC DNA]</scope>
    <source>
        <strain evidence="7 8">CBS 931.73</strain>
    </source>
</reference>
<evidence type="ECO:0000259" key="6">
    <source>
        <dbReference type="Pfam" id="PF02902"/>
    </source>
</evidence>
<dbReference type="InParanoid" id="A0A1Y1XZG9"/>
<dbReference type="SUPFAM" id="SSF54001">
    <property type="entry name" value="Cysteine proteinases"/>
    <property type="match status" value="1"/>
</dbReference>
<dbReference type="AlphaFoldDB" id="A0A1Y1XZG9"/>
<dbReference type="InterPro" id="IPR003653">
    <property type="entry name" value="Peptidase_C48_C"/>
</dbReference>
<dbReference type="PANTHER" id="PTHR46896:SF3">
    <property type="entry name" value="FI06413P-RELATED"/>
    <property type="match status" value="1"/>
</dbReference>
<keyword evidence="8" id="KW-1185">Reference proteome</keyword>
<organism evidence="7 8">
    <name type="scientific">Basidiobolus meristosporus CBS 931.73</name>
    <dbReference type="NCBI Taxonomy" id="1314790"/>
    <lineage>
        <taxon>Eukaryota</taxon>
        <taxon>Fungi</taxon>
        <taxon>Fungi incertae sedis</taxon>
        <taxon>Zoopagomycota</taxon>
        <taxon>Entomophthoromycotina</taxon>
        <taxon>Basidiobolomycetes</taxon>
        <taxon>Basidiobolales</taxon>
        <taxon>Basidiobolaceae</taxon>
        <taxon>Basidiobolus</taxon>
    </lineage>
</organism>
<dbReference type="InterPro" id="IPR038765">
    <property type="entry name" value="Papain-like_cys_pep_sf"/>
</dbReference>
<dbReference type="GO" id="GO:0016926">
    <property type="term" value="P:protein desumoylation"/>
    <property type="evidence" value="ECO:0007669"/>
    <property type="project" value="TreeGrafter"/>
</dbReference>
<name>A0A1Y1XZG9_9FUNG</name>
<dbReference type="GO" id="GO:0006508">
    <property type="term" value="P:proteolysis"/>
    <property type="evidence" value="ECO:0007669"/>
    <property type="project" value="UniProtKB-KW"/>
</dbReference>
<evidence type="ECO:0000256" key="4">
    <source>
        <dbReference type="ARBA" id="ARBA00022786"/>
    </source>
</evidence>
<comment type="caution">
    <text evidence="7">The sequence shown here is derived from an EMBL/GenBank/DDBJ whole genome shotgun (WGS) entry which is preliminary data.</text>
</comment>
<dbReference type="Proteomes" id="UP000193498">
    <property type="component" value="Unassembled WGS sequence"/>
</dbReference>
<evidence type="ECO:0000256" key="5">
    <source>
        <dbReference type="ARBA" id="ARBA00022801"/>
    </source>
</evidence>
<dbReference type="Pfam" id="PF02902">
    <property type="entry name" value="Peptidase_C48"/>
    <property type="match status" value="1"/>
</dbReference>
<protein>
    <recommendedName>
        <fullName evidence="6">Ubiquitin-like protease family profile domain-containing protein</fullName>
    </recommendedName>
</protein>
<dbReference type="OrthoDB" id="442460at2759"/>
<accession>A0A1Y1XZG9</accession>
<keyword evidence="5" id="KW-0378">Hydrolase</keyword>
<evidence type="ECO:0000313" key="8">
    <source>
        <dbReference type="Proteomes" id="UP000193498"/>
    </source>
</evidence>
<comment type="similarity">
    <text evidence="1">Belongs to the peptidase C48 family.</text>
</comment>
<sequence length="116" mass="13472">MPWVFIFDSMPKRSYTKLCNQLEEYLRTEARLRYAREPHNKISRRTVATPKQMNFVDCGVHLLCYAQTFLKDPSRFYSICQAQKSDPNVWPGPAEALALRKNIGEVILATAKEYAQ</sequence>
<proteinExistence type="inferred from homology"/>
<dbReference type="InterPro" id="IPR051947">
    <property type="entry name" value="Sentrin-specific_protease"/>
</dbReference>
<keyword evidence="3" id="KW-0645">Protease</keyword>
<dbReference type="STRING" id="1314790.A0A1Y1XZG9"/>
<evidence type="ECO:0000313" key="7">
    <source>
        <dbReference type="EMBL" id="ORX91131.1"/>
    </source>
</evidence>
<keyword evidence="2" id="KW-0597">Phosphoprotein</keyword>
<evidence type="ECO:0000256" key="2">
    <source>
        <dbReference type="ARBA" id="ARBA00022553"/>
    </source>
</evidence>
<evidence type="ECO:0000256" key="1">
    <source>
        <dbReference type="ARBA" id="ARBA00005234"/>
    </source>
</evidence>
<dbReference type="GO" id="GO:0005737">
    <property type="term" value="C:cytoplasm"/>
    <property type="evidence" value="ECO:0007669"/>
    <property type="project" value="TreeGrafter"/>
</dbReference>
<dbReference type="EMBL" id="MCFE01000340">
    <property type="protein sequence ID" value="ORX91131.1"/>
    <property type="molecule type" value="Genomic_DNA"/>
</dbReference>
<dbReference type="GO" id="GO:0070139">
    <property type="term" value="F:SUMO-specific endopeptidase activity"/>
    <property type="evidence" value="ECO:0007669"/>
    <property type="project" value="TreeGrafter"/>
</dbReference>
<feature type="domain" description="Ubiquitin-like protease family profile" evidence="6">
    <location>
        <begin position="4"/>
        <end position="75"/>
    </location>
</feature>
<dbReference type="GO" id="GO:0005634">
    <property type="term" value="C:nucleus"/>
    <property type="evidence" value="ECO:0007669"/>
    <property type="project" value="TreeGrafter"/>
</dbReference>
<evidence type="ECO:0000256" key="3">
    <source>
        <dbReference type="ARBA" id="ARBA00022670"/>
    </source>
</evidence>